<evidence type="ECO:0008006" key="6">
    <source>
        <dbReference type="Google" id="ProtNLM"/>
    </source>
</evidence>
<evidence type="ECO:0000256" key="1">
    <source>
        <dbReference type="SAM" id="Coils"/>
    </source>
</evidence>
<feature type="coiled-coil region" evidence="1">
    <location>
        <begin position="229"/>
        <end position="284"/>
    </location>
</feature>
<evidence type="ECO:0000313" key="4">
    <source>
        <dbReference type="Ensembl" id="ENSHCOP00000008823.1"/>
    </source>
</evidence>
<dbReference type="GO" id="GO:0045505">
    <property type="term" value="F:dynein intermediate chain binding"/>
    <property type="evidence" value="ECO:0007669"/>
    <property type="project" value="InterPro"/>
</dbReference>
<dbReference type="GO" id="GO:0030286">
    <property type="term" value="C:dynein complex"/>
    <property type="evidence" value="ECO:0007669"/>
    <property type="project" value="InterPro"/>
</dbReference>
<evidence type="ECO:0000259" key="2">
    <source>
        <dbReference type="Pfam" id="PF12777"/>
    </source>
</evidence>
<reference evidence="4" key="1">
    <citation type="submission" date="2025-08" db="UniProtKB">
        <authorList>
            <consortium name="Ensembl"/>
        </authorList>
    </citation>
    <scope>IDENTIFICATION</scope>
</reference>
<reference evidence="4" key="2">
    <citation type="submission" date="2025-09" db="UniProtKB">
        <authorList>
            <consortium name="Ensembl"/>
        </authorList>
    </citation>
    <scope>IDENTIFICATION</scope>
</reference>
<dbReference type="GO" id="GO:0007018">
    <property type="term" value="P:microtubule-based movement"/>
    <property type="evidence" value="ECO:0007669"/>
    <property type="project" value="InterPro"/>
</dbReference>
<dbReference type="InterPro" id="IPR035706">
    <property type="entry name" value="AAA_9"/>
</dbReference>
<dbReference type="GeneTree" id="ENSGT00940000154280"/>
<dbReference type="Gene3D" id="3.40.50.300">
    <property type="entry name" value="P-loop containing nucleotide triphosphate hydrolases"/>
    <property type="match status" value="1"/>
</dbReference>
<dbReference type="GO" id="GO:0051959">
    <property type="term" value="F:dynein light intermediate chain binding"/>
    <property type="evidence" value="ECO:0007669"/>
    <property type="project" value="InterPro"/>
</dbReference>
<dbReference type="InterPro" id="IPR027417">
    <property type="entry name" value="P-loop_NTPase"/>
</dbReference>
<keyword evidence="5" id="KW-1185">Reference proteome</keyword>
<dbReference type="Ensembl" id="ENSHCOT00000025562.1">
    <property type="protein sequence ID" value="ENSHCOP00000008823.1"/>
    <property type="gene ID" value="ENSHCOG00000011188.1"/>
</dbReference>
<feature type="domain" description="Dynein heavy chain coiled coil stalk" evidence="2">
    <location>
        <begin position="167"/>
        <end position="323"/>
    </location>
</feature>
<accession>A0A3Q2XUZ6</accession>
<proteinExistence type="predicted"/>
<evidence type="ECO:0000259" key="3">
    <source>
        <dbReference type="Pfam" id="PF12781"/>
    </source>
</evidence>
<evidence type="ECO:0000313" key="5">
    <source>
        <dbReference type="Proteomes" id="UP000264820"/>
    </source>
</evidence>
<dbReference type="Gene3D" id="1.20.920.20">
    <property type="match status" value="2"/>
</dbReference>
<keyword evidence="1" id="KW-0175">Coiled coil</keyword>
<dbReference type="InterPro" id="IPR026983">
    <property type="entry name" value="DHC"/>
</dbReference>
<dbReference type="Proteomes" id="UP000264820">
    <property type="component" value="Unplaced"/>
</dbReference>
<dbReference type="PANTHER" id="PTHR22878">
    <property type="entry name" value="DYNEIN HEAVY CHAIN 6, AXONEMAL-LIKE-RELATED"/>
    <property type="match status" value="1"/>
</dbReference>
<dbReference type="PANTHER" id="PTHR22878:SF70">
    <property type="entry name" value="DYNEIN HEAVY CHAIN 2, AXONEMAL"/>
    <property type="match status" value="1"/>
</dbReference>
<dbReference type="Pfam" id="PF12781">
    <property type="entry name" value="AAA_9"/>
    <property type="match status" value="1"/>
</dbReference>
<dbReference type="Pfam" id="PF12777">
    <property type="entry name" value="MT"/>
    <property type="match status" value="1"/>
</dbReference>
<protein>
    <recommendedName>
        <fullName evidence="6">Dynein heavy chain coiled coil stalk domain-containing protein</fullName>
    </recommendedName>
</protein>
<dbReference type="AlphaFoldDB" id="A0A3Q2XUZ6"/>
<dbReference type="InterPro" id="IPR024743">
    <property type="entry name" value="Dynein_HC_stalk"/>
</dbReference>
<feature type="domain" description="Dynein heavy chain ATP-binding dynein motor region" evidence="3">
    <location>
        <begin position="349"/>
        <end position="448"/>
    </location>
</feature>
<name>A0A3Q2XUZ6_HIPCM</name>
<sequence>MSVQRKSSNSSRLEPFFCRFLSDLGRHNYVTPTCYMELMAAFSQLLAMKRGSIMKAKKRYKNGLEKLAFAESQVHEMLQFDFRLFPHHKYVMVIAVESVEVEAASKLVSVEEEATAVQAAEAQALKDECDSELAEAIPALEEAIAALNTLKKENLIFFFFPLSLLQEESMQKIRATYMTNPDFSPAKVAKASSAAEGLCKWIKAMESYDRVVKIVAPKKAKQAEAQATLAAAMATLSEKRAQLKEVMDRLADLQRISQEKTEEKAKLEAQRDLCQQKLERAEKLIGGLDLQNTYDNLTGDVLISAGVMAYLGAFTASFRQDCTGQWIKLSFPVNDFSLSKTLGDPIKIRAWNIAGLPTDSFSIDNGVITSNSRPLMIDPQGQANKWVKNSEKDNKLNIIKLTDDDYMRTLENCIQFGSPLLLENVGEELDPSLEPLLLKQTFKQGDKIVTGPQKGHLRLKRV</sequence>
<organism evidence="4 5">
    <name type="scientific">Hippocampus comes</name>
    <name type="common">Tiger tail seahorse</name>
    <dbReference type="NCBI Taxonomy" id="109280"/>
    <lineage>
        <taxon>Eukaryota</taxon>
        <taxon>Metazoa</taxon>
        <taxon>Chordata</taxon>
        <taxon>Craniata</taxon>
        <taxon>Vertebrata</taxon>
        <taxon>Euteleostomi</taxon>
        <taxon>Actinopterygii</taxon>
        <taxon>Neopterygii</taxon>
        <taxon>Teleostei</taxon>
        <taxon>Neoteleostei</taxon>
        <taxon>Acanthomorphata</taxon>
        <taxon>Syngnathiaria</taxon>
        <taxon>Syngnathiformes</taxon>
        <taxon>Syngnathoidei</taxon>
        <taxon>Syngnathidae</taxon>
        <taxon>Hippocampus</taxon>
    </lineage>
</organism>